<gene>
    <name evidence="1" type="ORF">LCGC14_2512870</name>
</gene>
<dbReference type="EMBL" id="LAZR01040348">
    <property type="protein sequence ID" value="KKL14715.1"/>
    <property type="molecule type" value="Genomic_DNA"/>
</dbReference>
<reference evidence="1" key="1">
    <citation type="journal article" date="2015" name="Nature">
        <title>Complex archaea that bridge the gap between prokaryotes and eukaryotes.</title>
        <authorList>
            <person name="Spang A."/>
            <person name="Saw J.H."/>
            <person name="Jorgensen S.L."/>
            <person name="Zaremba-Niedzwiedzka K."/>
            <person name="Martijn J."/>
            <person name="Lind A.E."/>
            <person name="van Eijk R."/>
            <person name="Schleper C."/>
            <person name="Guy L."/>
            <person name="Ettema T.J."/>
        </authorList>
    </citation>
    <scope>NUCLEOTIDE SEQUENCE</scope>
</reference>
<accession>A0A0F9AZB5</accession>
<protein>
    <submittedName>
        <fullName evidence="1">Uncharacterized protein</fullName>
    </submittedName>
</protein>
<evidence type="ECO:0000313" key="1">
    <source>
        <dbReference type="EMBL" id="KKL14715.1"/>
    </source>
</evidence>
<proteinExistence type="predicted"/>
<organism evidence="1">
    <name type="scientific">marine sediment metagenome</name>
    <dbReference type="NCBI Taxonomy" id="412755"/>
    <lineage>
        <taxon>unclassified sequences</taxon>
        <taxon>metagenomes</taxon>
        <taxon>ecological metagenomes</taxon>
    </lineage>
</organism>
<sequence length="125" mass="13910">MSASPPINPADNTAFGKGHCSRQAARKVRAIEVSEWGKPGKPLILYAYPLTINDVIELEGKYRTQTEQNVMQLIRQCMDSKGDPFFTLLDKAALQNEPADIIGRVLTKLNGESSSFTEELKKNKE</sequence>
<dbReference type="AlphaFoldDB" id="A0A0F9AZB5"/>
<comment type="caution">
    <text evidence="1">The sequence shown here is derived from an EMBL/GenBank/DDBJ whole genome shotgun (WGS) entry which is preliminary data.</text>
</comment>
<name>A0A0F9AZB5_9ZZZZ</name>